<dbReference type="EMBL" id="FZOJ01000006">
    <property type="protein sequence ID" value="SNS20851.1"/>
    <property type="molecule type" value="Genomic_DNA"/>
</dbReference>
<name>A0A239CMD7_9FIRM</name>
<proteinExistence type="predicted"/>
<dbReference type="Proteomes" id="UP000198304">
    <property type="component" value="Unassembled WGS sequence"/>
</dbReference>
<reference evidence="1 2" key="1">
    <citation type="submission" date="2017-06" db="EMBL/GenBank/DDBJ databases">
        <authorList>
            <person name="Kim H.J."/>
            <person name="Triplett B.A."/>
        </authorList>
    </citation>
    <scope>NUCLEOTIDE SEQUENCE [LARGE SCALE GENOMIC DNA]</scope>
    <source>
        <strain evidence="1 2">SCA</strain>
    </source>
</reference>
<keyword evidence="2" id="KW-1185">Reference proteome</keyword>
<sequence length="113" mass="13144">MGNVLLIGFSEDLKFDSKLYPFSIYMYREDSDRNGRENLSEMRRAVEVPDYVVVNLCKETLPLDEAILIYLLYTNNTPIYGVGNHVDSIMLCELLCRSFTFLHEALDHIKNIF</sequence>
<organism evidence="1 2">
    <name type="scientific">Anaerovirgula multivorans</name>
    <dbReference type="NCBI Taxonomy" id="312168"/>
    <lineage>
        <taxon>Bacteria</taxon>
        <taxon>Bacillati</taxon>
        <taxon>Bacillota</taxon>
        <taxon>Clostridia</taxon>
        <taxon>Peptostreptococcales</taxon>
        <taxon>Natronincolaceae</taxon>
        <taxon>Anaerovirgula</taxon>
    </lineage>
</organism>
<gene>
    <name evidence="1" type="ORF">SAMN05446037_100629</name>
</gene>
<evidence type="ECO:0000313" key="1">
    <source>
        <dbReference type="EMBL" id="SNS20851.1"/>
    </source>
</evidence>
<protein>
    <submittedName>
        <fullName evidence="1">Uncharacterized protein</fullName>
    </submittedName>
</protein>
<evidence type="ECO:0000313" key="2">
    <source>
        <dbReference type="Proteomes" id="UP000198304"/>
    </source>
</evidence>
<dbReference type="OrthoDB" id="2621995at2"/>
<accession>A0A239CMD7</accession>
<dbReference type="AlphaFoldDB" id="A0A239CMD7"/>
<dbReference type="RefSeq" id="WP_089282285.1">
    <property type="nucleotide sequence ID" value="NZ_FZOJ01000006.1"/>
</dbReference>